<organism evidence="2 3">
    <name type="scientific">Parvularcula mediterranea</name>
    <dbReference type="NCBI Taxonomy" id="2732508"/>
    <lineage>
        <taxon>Bacteria</taxon>
        <taxon>Pseudomonadati</taxon>
        <taxon>Pseudomonadota</taxon>
        <taxon>Alphaproteobacteria</taxon>
        <taxon>Parvularculales</taxon>
        <taxon>Parvularculaceae</taxon>
        <taxon>Parvularcula</taxon>
    </lineage>
</organism>
<gene>
    <name evidence="2" type="ORF">HK107_07615</name>
</gene>
<dbReference type="Proteomes" id="UP000536835">
    <property type="component" value="Unassembled WGS sequence"/>
</dbReference>
<dbReference type="RefSeq" id="WP_173198207.1">
    <property type="nucleotide sequence ID" value="NZ_JABFCX010000002.1"/>
</dbReference>
<protein>
    <submittedName>
        <fullName evidence="2">Uncharacterized protein</fullName>
    </submittedName>
</protein>
<keyword evidence="1" id="KW-0812">Transmembrane</keyword>
<evidence type="ECO:0000256" key="1">
    <source>
        <dbReference type="SAM" id="Phobius"/>
    </source>
</evidence>
<feature type="transmembrane region" description="Helical" evidence="1">
    <location>
        <begin position="6"/>
        <end position="24"/>
    </location>
</feature>
<feature type="transmembrane region" description="Helical" evidence="1">
    <location>
        <begin position="45"/>
        <end position="67"/>
    </location>
</feature>
<feature type="transmembrane region" description="Helical" evidence="1">
    <location>
        <begin position="79"/>
        <end position="100"/>
    </location>
</feature>
<evidence type="ECO:0000313" key="3">
    <source>
        <dbReference type="Proteomes" id="UP000536835"/>
    </source>
</evidence>
<dbReference type="AlphaFoldDB" id="A0A7Y3RM84"/>
<evidence type="ECO:0000313" key="2">
    <source>
        <dbReference type="EMBL" id="NNU16185.1"/>
    </source>
</evidence>
<sequence length="124" mass="13790">MFVRTLIQIAVWGYGLWAAVTVITDHRFAQAKRRCIADIMPAPDHFVGIVLPAAIVVITLVTSLIFWSRLHIGWKIAWSPLWFFSISIIVVFAGLGPLFATQTFGPGDSSIASEMRACLEMITR</sequence>
<dbReference type="EMBL" id="JABFCX010000002">
    <property type="protein sequence ID" value="NNU16185.1"/>
    <property type="molecule type" value="Genomic_DNA"/>
</dbReference>
<name>A0A7Y3RM84_9PROT</name>
<comment type="caution">
    <text evidence="2">The sequence shown here is derived from an EMBL/GenBank/DDBJ whole genome shotgun (WGS) entry which is preliminary data.</text>
</comment>
<reference evidence="2 3" key="1">
    <citation type="submission" date="2020-05" db="EMBL/GenBank/DDBJ databases">
        <title>Parvularcula mediterraneae sp. nov., isolated from polypropylene straw from shallow seawater of the seashore of Laganas in Zakynthos island, Greece.</title>
        <authorList>
            <person name="Szabo I."/>
            <person name="Al-Omari J."/>
            <person name="Rado J."/>
            <person name="Szerdahelyi G.S."/>
        </authorList>
    </citation>
    <scope>NUCLEOTIDE SEQUENCE [LARGE SCALE GENOMIC DNA]</scope>
    <source>
        <strain evidence="2 3">ZS-1/3</strain>
    </source>
</reference>
<proteinExistence type="predicted"/>
<keyword evidence="1" id="KW-0472">Membrane</keyword>
<keyword evidence="1" id="KW-1133">Transmembrane helix</keyword>
<keyword evidence="3" id="KW-1185">Reference proteome</keyword>
<accession>A0A7Y3RM84</accession>